<reference evidence="1" key="1">
    <citation type="journal article" date="2015" name="Nature">
        <title>Complex archaea that bridge the gap between prokaryotes and eukaryotes.</title>
        <authorList>
            <person name="Spang A."/>
            <person name="Saw J.H."/>
            <person name="Jorgensen S.L."/>
            <person name="Zaremba-Niedzwiedzka K."/>
            <person name="Martijn J."/>
            <person name="Lind A.E."/>
            <person name="van Eijk R."/>
            <person name="Schleper C."/>
            <person name="Guy L."/>
            <person name="Ettema T.J."/>
        </authorList>
    </citation>
    <scope>NUCLEOTIDE SEQUENCE</scope>
</reference>
<feature type="non-terminal residue" evidence="1">
    <location>
        <position position="149"/>
    </location>
</feature>
<sequence>MHFRVPSSAFAFTWYFAGTAEFELRVSTFKPLTTGADLGANSAITWNVVYYHSLSDKTCASFVGYSDDVLYNMLKAIQPRTDGLLHHDKNNRNSYFPHIDMATIPDEFAVIADEDYTLKEVPIDVDGIKQKVGSIDFKKGDKCGINFNT</sequence>
<organism evidence="1">
    <name type="scientific">marine sediment metagenome</name>
    <dbReference type="NCBI Taxonomy" id="412755"/>
    <lineage>
        <taxon>unclassified sequences</taxon>
        <taxon>metagenomes</taxon>
        <taxon>ecological metagenomes</taxon>
    </lineage>
</organism>
<dbReference type="AlphaFoldDB" id="A0A0F9BX51"/>
<comment type="caution">
    <text evidence="1">The sequence shown here is derived from an EMBL/GenBank/DDBJ whole genome shotgun (WGS) entry which is preliminary data.</text>
</comment>
<protein>
    <submittedName>
        <fullName evidence="1">Uncharacterized protein</fullName>
    </submittedName>
</protein>
<evidence type="ECO:0000313" key="1">
    <source>
        <dbReference type="EMBL" id="KKL26505.1"/>
    </source>
</evidence>
<gene>
    <name evidence="1" type="ORF">LCGC14_2394610</name>
</gene>
<dbReference type="EMBL" id="LAZR01035816">
    <property type="protein sequence ID" value="KKL26505.1"/>
    <property type="molecule type" value="Genomic_DNA"/>
</dbReference>
<proteinExistence type="predicted"/>
<name>A0A0F9BX51_9ZZZZ</name>
<accession>A0A0F9BX51</accession>